<dbReference type="Proteomes" id="UP001529510">
    <property type="component" value="Unassembled WGS sequence"/>
</dbReference>
<dbReference type="SUPFAM" id="SSF56672">
    <property type="entry name" value="DNA/RNA polymerases"/>
    <property type="match status" value="1"/>
</dbReference>
<protein>
    <submittedName>
        <fullName evidence="1">Uncharacterized protein</fullName>
    </submittedName>
</protein>
<dbReference type="InterPro" id="IPR043502">
    <property type="entry name" value="DNA/RNA_pol_sf"/>
</dbReference>
<keyword evidence="2" id="KW-1185">Reference proteome</keyword>
<feature type="non-terminal residue" evidence="1">
    <location>
        <position position="59"/>
    </location>
</feature>
<dbReference type="AlphaFoldDB" id="A0ABD0PIS2"/>
<name>A0ABD0PIS2_CIRMR</name>
<reference evidence="1 2" key="1">
    <citation type="submission" date="2024-05" db="EMBL/GenBank/DDBJ databases">
        <title>Genome sequencing and assembly of Indian major carp, Cirrhinus mrigala (Hamilton, 1822).</title>
        <authorList>
            <person name="Mohindra V."/>
            <person name="Chowdhury L.M."/>
            <person name="Lal K."/>
            <person name="Jena J.K."/>
        </authorList>
    </citation>
    <scope>NUCLEOTIDE SEQUENCE [LARGE SCALE GENOMIC DNA]</scope>
    <source>
        <strain evidence="1">CM1030</strain>
        <tissue evidence="1">Blood</tissue>
    </source>
</reference>
<evidence type="ECO:0000313" key="2">
    <source>
        <dbReference type="Proteomes" id="UP001529510"/>
    </source>
</evidence>
<evidence type="ECO:0000313" key="1">
    <source>
        <dbReference type="EMBL" id="KAL0173797.1"/>
    </source>
</evidence>
<comment type="caution">
    <text evidence="1">The sequence shown here is derived from an EMBL/GenBank/DDBJ whole genome shotgun (WGS) entry which is preliminary data.</text>
</comment>
<dbReference type="EMBL" id="JAMKFB020000015">
    <property type="protein sequence ID" value="KAL0173797.1"/>
    <property type="molecule type" value="Genomic_DNA"/>
</dbReference>
<sequence length="59" mass="6726">MRQLLTNVQDRFFQVTEKPLGNTLESSLTLKLSESESPFASPIGLIRKKKGQIRLCVDY</sequence>
<organism evidence="1 2">
    <name type="scientific">Cirrhinus mrigala</name>
    <name type="common">Mrigala</name>
    <dbReference type="NCBI Taxonomy" id="683832"/>
    <lineage>
        <taxon>Eukaryota</taxon>
        <taxon>Metazoa</taxon>
        <taxon>Chordata</taxon>
        <taxon>Craniata</taxon>
        <taxon>Vertebrata</taxon>
        <taxon>Euteleostomi</taxon>
        <taxon>Actinopterygii</taxon>
        <taxon>Neopterygii</taxon>
        <taxon>Teleostei</taxon>
        <taxon>Ostariophysi</taxon>
        <taxon>Cypriniformes</taxon>
        <taxon>Cyprinidae</taxon>
        <taxon>Labeoninae</taxon>
        <taxon>Labeonini</taxon>
        <taxon>Cirrhinus</taxon>
    </lineage>
</organism>
<accession>A0ABD0PIS2</accession>
<gene>
    <name evidence="1" type="ORF">M9458_029765</name>
</gene>
<dbReference type="Gene3D" id="3.10.10.10">
    <property type="entry name" value="HIV Type 1 Reverse Transcriptase, subunit A, domain 1"/>
    <property type="match status" value="1"/>
</dbReference>
<proteinExistence type="predicted"/>